<dbReference type="SMART" id="SM00345">
    <property type="entry name" value="HTH_GNTR"/>
    <property type="match status" value="1"/>
</dbReference>
<dbReference type="Pfam" id="PF00392">
    <property type="entry name" value="GntR"/>
    <property type="match status" value="1"/>
</dbReference>
<evidence type="ECO:0000313" key="8">
    <source>
        <dbReference type="Proteomes" id="UP000018296"/>
    </source>
</evidence>
<dbReference type="Pfam" id="PF07702">
    <property type="entry name" value="UTRA"/>
    <property type="match status" value="1"/>
</dbReference>
<evidence type="ECO:0000259" key="6">
    <source>
        <dbReference type="PROSITE" id="PS50949"/>
    </source>
</evidence>
<dbReference type="SMART" id="SM00866">
    <property type="entry name" value="UTRA"/>
    <property type="match status" value="1"/>
</dbReference>
<dbReference type="InterPro" id="IPR036388">
    <property type="entry name" value="WH-like_DNA-bd_sf"/>
</dbReference>
<gene>
    <name evidence="7" type="ORF">P343_11250</name>
</gene>
<dbReference type="eggNOG" id="COG2188">
    <property type="taxonomic scope" value="Bacteria"/>
</dbReference>
<dbReference type="InterPro" id="IPR012770">
    <property type="entry name" value="TreR"/>
</dbReference>
<evidence type="ECO:0000256" key="3">
    <source>
        <dbReference type="ARBA" id="ARBA00023125"/>
    </source>
</evidence>
<dbReference type="PANTHER" id="PTHR44846:SF12">
    <property type="entry name" value="HTH-TYPE TRANSCRIPTIONAL REGULATOR TRER"/>
    <property type="match status" value="1"/>
</dbReference>
<dbReference type="GO" id="GO:0003677">
    <property type="term" value="F:DNA binding"/>
    <property type="evidence" value="ECO:0007669"/>
    <property type="project" value="UniProtKB-UniRule"/>
</dbReference>
<organism evidence="7 8">
    <name type="scientific">Sporolactobacillus laevolacticus DSM 442</name>
    <dbReference type="NCBI Taxonomy" id="1395513"/>
    <lineage>
        <taxon>Bacteria</taxon>
        <taxon>Bacillati</taxon>
        <taxon>Bacillota</taxon>
        <taxon>Bacilli</taxon>
        <taxon>Bacillales</taxon>
        <taxon>Sporolactobacillaceae</taxon>
        <taxon>Sporolactobacillus</taxon>
    </lineage>
</organism>
<proteinExistence type="predicted"/>
<dbReference type="Proteomes" id="UP000018296">
    <property type="component" value="Unassembled WGS sequence"/>
</dbReference>
<keyword evidence="8" id="KW-1185">Reference proteome</keyword>
<accession>V6J494</accession>
<evidence type="ECO:0000256" key="1">
    <source>
        <dbReference type="ARBA" id="ARBA00022491"/>
    </source>
</evidence>
<comment type="caution">
    <text evidence="7">The sequence shown here is derived from an EMBL/GenBank/DDBJ whole genome shotgun (WGS) entry which is preliminary data.</text>
</comment>
<dbReference type="NCBIfam" id="TIGR02404">
    <property type="entry name" value="trehalos_R_Bsub"/>
    <property type="match status" value="1"/>
</dbReference>
<dbReference type="STRING" id="1395513.P343_11250"/>
<dbReference type="InterPro" id="IPR050679">
    <property type="entry name" value="Bact_HTH_transcr_reg"/>
</dbReference>
<dbReference type="SUPFAM" id="SSF46785">
    <property type="entry name" value="Winged helix' DNA-binding domain"/>
    <property type="match status" value="1"/>
</dbReference>
<keyword evidence="2" id="KW-0805">Transcription regulation</keyword>
<dbReference type="SUPFAM" id="SSF64288">
    <property type="entry name" value="Chorismate lyase-like"/>
    <property type="match status" value="1"/>
</dbReference>
<dbReference type="PRINTS" id="PR00035">
    <property type="entry name" value="HTHGNTR"/>
</dbReference>
<dbReference type="InterPro" id="IPR028978">
    <property type="entry name" value="Chorismate_lyase_/UTRA_dom_sf"/>
</dbReference>
<keyword evidence="3" id="KW-0238">DNA-binding</keyword>
<feature type="domain" description="HTH gntR-type" evidence="6">
    <location>
        <begin position="3"/>
        <end position="71"/>
    </location>
</feature>
<dbReference type="InterPro" id="IPR011663">
    <property type="entry name" value="UTRA"/>
</dbReference>
<keyword evidence="4" id="KW-0804">Transcription</keyword>
<dbReference type="GO" id="GO:0003700">
    <property type="term" value="F:DNA-binding transcription factor activity"/>
    <property type="evidence" value="ECO:0007669"/>
    <property type="project" value="UniProtKB-UniRule"/>
</dbReference>
<dbReference type="InterPro" id="IPR036390">
    <property type="entry name" value="WH_DNA-bd_sf"/>
</dbReference>
<dbReference type="PATRIC" id="fig|1395513.3.peg.2273"/>
<evidence type="ECO:0000256" key="5">
    <source>
        <dbReference type="NCBIfam" id="TIGR02404"/>
    </source>
</evidence>
<dbReference type="PANTHER" id="PTHR44846">
    <property type="entry name" value="MANNOSYL-D-GLYCERATE TRANSPORT/METABOLISM SYSTEM REPRESSOR MNGR-RELATED"/>
    <property type="match status" value="1"/>
</dbReference>
<dbReference type="AlphaFoldDB" id="V6J494"/>
<dbReference type="Gene3D" id="3.40.1410.10">
    <property type="entry name" value="Chorismate lyase-like"/>
    <property type="match status" value="1"/>
</dbReference>
<evidence type="ECO:0000256" key="2">
    <source>
        <dbReference type="ARBA" id="ARBA00023015"/>
    </source>
</evidence>
<dbReference type="PROSITE" id="PS50949">
    <property type="entry name" value="HTH_GNTR"/>
    <property type="match status" value="1"/>
</dbReference>
<evidence type="ECO:0000256" key="4">
    <source>
        <dbReference type="ARBA" id="ARBA00023163"/>
    </source>
</evidence>
<dbReference type="Gene3D" id="1.10.10.10">
    <property type="entry name" value="Winged helix-like DNA-binding domain superfamily/Winged helix DNA-binding domain"/>
    <property type="match status" value="1"/>
</dbReference>
<sequence length="239" mass="27632">MGKSKFVAIYTDLCEKIHNQLIAAGDLLPTENELCEQYQASRETIRKALAMLSRNGYIQKIQGKGSIVLDLSRQNFPVSGLTSFRELAGHSKDKWQTTVHQLVLIKPDDHLKMLMNLQKSQPVWKVIRSRSVNGEAVILDKDYLIQSIVPMLTADICEHSLYDYLENELKLKIGFAKKEITVEHANEEDKRLLAMNHDTHIVVVRSLVYLESAEFFQYTESRHRADKFKFVDFARREHQ</sequence>
<protein>
    <recommendedName>
        <fullName evidence="5">Trehalose operon repressor</fullName>
    </recommendedName>
</protein>
<dbReference type="FunFam" id="3.40.1410.10:FF:000008">
    <property type="entry name" value="Transcriptional regulator, GntR family"/>
    <property type="match status" value="1"/>
</dbReference>
<keyword evidence="1" id="KW-0678">Repressor</keyword>
<reference evidence="7 8" key="1">
    <citation type="journal article" date="2013" name="Genome Announc.">
        <title>Genome Sequence of Sporolactobacillus laevolacticus DSM442, an Efficient Polymer-Grade D-Lactate Producer from Agricultural Waste Cottonseed as a Nitrogen Source.</title>
        <authorList>
            <person name="Wang H."/>
            <person name="Wang L."/>
            <person name="Ju J."/>
            <person name="Yu B."/>
            <person name="Ma Y."/>
        </authorList>
    </citation>
    <scope>NUCLEOTIDE SEQUENCE [LARGE SCALE GENOMIC DNA]</scope>
    <source>
        <strain evidence="7 8">DSM 442</strain>
    </source>
</reference>
<name>V6J494_9BACL</name>
<dbReference type="RefSeq" id="WP_023510497.1">
    <property type="nucleotide sequence ID" value="NZ_AWTC01000010.1"/>
</dbReference>
<evidence type="ECO:0000313" key="7">
    <source>
        <dbReference type="EMBL" id="EST11544.1"/>
    </source>
</evidence>
<dbReference type="GO" id="GO:0045892">
    <property type="term" value="P:negative regulation of DNA-templated transcription"/>
    <property type="evidence" value="ECO:0007669"/>
    <property type="project" value="TreeGrafter"/>
</dbReference>
<dbReference type="OrthoDB" id="9816541at2"/>
<dbReference type="InterPro" id="IPR000524">
    <property type="entry name" value="Tscrpt_reg_HTH_GntR"/>
</dbReference>
<dbReference type="EMBL" id="AWTC01000010">
    <property type="protein sequence ID" value="EST11544.1"/>
    <property type="molecule type" value="Genomic_DNA"/>
</dbReference>
<dbReference type="CDD" id="cd07377">
    <property type="entry name" value="WHTH_GntR"/>
    <property type="match status" value="1"/>
</dbReference>